<evidence type="ECO:0000256" key="5">
    <source>
        <dbReference type="PROSITE-ProRule" id="PRU00283"/>
    </source>
</evidence>
<accession>A0AAX4JZK0</accession>
<dbReference type="PANTHER" id="PTHR24115:SF1008">
    <property type="entry name" value="KINESIN-LIKE PROTEIN SUBITO"/>
    <property type="match status" value="1"/>
</dbReference>
<comment type="similarity">
    <text evidence="5">Belongs to the TRAFAC class myosin-kinesin ATPase superfamily. Kinesin family.</text>
</comment>
<dbReference type="PROSITE" id="PS50067">
    <property type="entry name" value="KINESIN_MOTOR_2"/>
    <property type="match status" value="1"/>
</dbReference>
<feature type="binding site" evidence="5">
    <location>
        <begin position="204"/>
        <end position="211"/>
    </location>
    <ligand>
        <name>ATP</name>
        <dbReference type="ChEBI" id="CHEBI:30616"/>
    </ligand>
</feature>
<keyword evidence="9" id="KW-1185">Reference proteome</keyword>
<dbReference type="GO" id="GO:0016887">
    <property type="term" value="F:ATP hydrolysis activity"/>
    <property type="evidence" value="ECO:0007669"/>
    <property type="project" value="TreeGrafter"/>
</dbReference>
<evidence type="ECO:0000256" key="4">
    <source>
        <dbReference type="ARBA" id="ARBA00023175"/>
    </source>
</evidence>
<feature type="compositionally biased region" description="Acidic residues" evidence="6">
    <location>
        <begin position="857"/>
        <end position="867"/>
    </location>
</feature>
<dbReference type="GeneID" id="91096519"/>
<proteinExistence type="inferred from homology"/>
<evidence type="ECO:0000256" key="3">
    <source>
        <dbReference type="ARBA" id="ARBA00022840"/>
    </source>
</evidence>
<dbReference type="GO" id="GO:0005874">
    <property type="term" value="C:microtubule"/>
    <property type="evidence" value="ECO:0007669"/>
    <property type="project" value="UniProtKB-KW"/>
</dbReference>
<protein>
    <recommendedName>
        <fullName evidence="7">Kinesin motor domain-containing protein</fullName>
    </recommendedName>
</protein>
<keyword evidence="3 5" id="KW-0067">ATP-binding</keyword>
<gene>
    <name evidence="8" type="ORF">L201_005849</name>
</gene>
<evidence type="ECO:0000256" key="6">
    <source>
        <dbReference type="SAM" id="MobiDB-lite"/>
    </source>
</evidence>
<dbReference type="GO" id="GO:0007018">
    <property type="term" value="P:microtubule-based movement"/>
    <property type="evidence" value="ECO:0007669"/>
    <property type="project" value="InterPro"/>
</dbReference>
<dbReference type="SUPFAM" id="SSF52540">
    <property type="entry name" value="P-loop containing nucleoside triphosphate hydrolases"/>
    <property type="match status" value="1"/>
</dbReference>
<dbReference type="InterPro" id="IPR001752">
    <property type="entry name" value="Kinesin_motor_dom"/>
</dbReference>
<dbReference type="InterPro" id="IPR036961">
    <property type="entry name" value="Kinesin_motor_dom_sf"/>
</dbReference>
<dbReference type="Pfam" id="PF00225">
    <property type="entry name" value="Kinesin"/>
    <property type="match status" value="1"/>
</dbReference>
<dbReference type="InterPro" id="IPR019821">
    <property type="entry name" value="Kinesin_motor_CS"/>
</dbReference>
<keyword evidence="4 5" id="KW-0505">Motor protein</keyword>
<dbReference type="AlphaFoldDB" id="A0AAX4JZK0"/>
<dbReference type="GO" id="GO:0005524">
    <property type="term" value="F:ATP binding"/>
    <property type="evidence" value="ECO:0007669"/>
    <property type="project" value="UniProtKB-UniRule"/>
</dbReference>
<evidence type="ECO:0000259" key="7">
    <source>
        <dbReference type="PROSITE" id="PS50067"/>
    </source>
</evidence>
<keyword evidence="1" id="KW-0493">Microtubule</keyword>
<dbReference type="Gene3D" id="3.40.850.10">
    <property type="entry name" value="Kinesin motor domain"/>
    <property type="match status" value="1"/>
</dbReference>
<evidence type="ECO:0000313" key="8">
    <source>
        <dbReference type="EMBL" id="WWC90911.1"/>
    </source>
</evidence>
<dbReference type="GO" id="GO:0008017">
    <property type="term" value="F:microtubule binding"/>
    <property type="evidence" value="ECO:0007669"/>
    <property type="project" value="InterPro"/>
</dbReference>
<dbReference type="SMART" id="SM00129">
    <property type="entry name" value="KISc"/>
    <property type="match status" value="1"/>
</dbReference>
<dbReference type="Proteomes" id="UP001355207">
    <property type="component" value="Chromosome 7"/>
</dbReference>
<dbReference type="PANTHER" id="PTHR24115">
    <property type="entry name" value="KINESIN-RELATED"/>
    <property type="match status" value="1"/>
</dbReference>
<dbReference type="InterPro" id="IPR027640">
    <property type="entry name" value="Kinesin-like_fam"/>
</dbReference>
<evidence type="ECO:0000313" key="9">
    <source>
        <dbReference type="Proteomes" id="UP001355207"/>
    </source>
</evidence>
<feature type="compositionally biased region" description="Low complexity" evidence="6">
    <location>
        <begin position="1"/>
        <end position="15"/>
    </location>
</feature>
<dbReference type="InterPro" id="IPR027417">
    <property type="entry name" value="P-loop_NTPase"/>
</dbReference>
<evidence type="ECO:0000256" key="1">
    <source>
        <dbReference type="ARBA" id="ARBA00022701"/>
    </source>
</evidence>
<dbReference type="GO" id="GO:0005871">
    <property type="term" value="C:kinesin complex"/>
    <property type="evidence" value="ECO:0007669"/>
    <property type="project" value="TreeGrafter"/>
</dbReference>
<organism evidence="8 9">
    <name type="scientific">Kwoniella dendrophila CBS 6074</name>
    <dbReference type="NCBI Taxonomy" id="1295534"/>
    <lineage>
        <taxon>Eukaryota</taxon>
        <taxon>Fungi</taxon>
        <taxon>Dikarya</taxon>
        <taxon>Basidiomycota</taxon>
        <taxon>Agaricomycotina</taxon>
        <taxon>Tremellomycetes</taxon>
        <taxon>Tremellales</taxon>
        <taxon>Cryptococcaceae</taxon>
        <taxon>Kwoniella</taxon>
    </lineage>
</organism>
<feature type="compositionally biased region" description="Acidic residues" evidence="6">
    <location>
        <begin position="879"/>
        <end position="944"/>
    </location>
</feature>
<sequence>MAPTAPTAASSSRSKPLPKRSELVSTPNPTPAVGGRVTRLRAAKESTANANTPIAGSSNGLTKPRTVVQPRTPGLLAKGKEGLRKVSDKINQKEKEVPAKKIQRVAESNDYSDLQAYLRIRPSPADSEGHTSSRPYLEIHSETDVLMRAPSDSSRHHIPKPPHIYSFDKVFPPTTPQSTFFTTTTLPLVEKLLQGENGLLFAYGVSNSGKSYTIQGGSTCSSLDRGVLPRSIDVVFNSIEGLESNANLKPQGLADVVLSNERDEPIVLNDPLAANEPKIDDSVKVDRNFSYAVFVSYAEVYNEKIFDLLDSALPSTPSTPGLSRSRMTNTGLPRASNTYGFPGALNSSFNLAAMANGGGGVLKRHALSLKNDPEGNGKYIGGLKDVRVRSRQEALAVFRSGQSARQVFGTIANRESSRSHGIFTIKVVRIHNGAPEDPDSAQVSRLAIVDLAGSERTRNTQTTGDRLKEAGNINKSLMVLGQCLEVLRANQQKMSGGNANGASIKKKLAVVPFRHSKLTEVFQNFFVGDGRAVIIVNVNPYDTGFDENSHVMRFSAIAREIQTTASNKVGFPLLKRQISTQFSALKNAVSGGHGHNPMKIKVTVPVLPKPEEKPTSKTTGLEAGGKKLAMDRESQGFVMVEEELEVVEESEEGESDEEDGKDALVEYLFEQLKEMKTRLYESEMRNAAIEVEVREEVAKEMQESLQKIHEDFGRQLNQQVAANELKTDRKIDIVTRTMTPAVHRIAPFHPSSASSSRIGEESQDISMDDASFESAIDASLMTSGDDSVMTQESDPFVVKSSGLPQITLTRDSFEPVKLPTVVSSPSSTRKADTSAGADTTLDEDEDEEIETTKEEISLESEVGDSDVEAVKPVTIVISSDEESVLDTDEDEDEDELDEDDDDVDDDDEEEEEVEDADEEEVDSDESAFTLSDEEVEDDEDDGDSDNSSAVGRASSRRRTTGSPKKPSRSLSPVKKLTTTAKGTPARKTPVKKSIMTPANKDSPITKTPLPLTPGPLSERVSQLQLSENDEDDDDIPIKTTTKKKRTLGKKIVTEDEMINADNARISVAGAEVRRMVRG</sequence>
<name>A0AAX4JZK0_9TREE</name>
<dbReference type="EMBL" id="CP144104">
    <property type="protein sequence ID" value="WWC90911.1"/>
    <property type="molecule type" value="Genomic_DNA"/>
</dbReference>
<feature type="compositionally biased region" description="Polar residues" evidence="6">
    <location>
        <begin position="46"/>
        <end position="61"/>
    </location>
</feature>
<feature type="domain" description="Kinesin motor" evidence="7">
    <location>
        <begin position="113"/>
        <end position="561"/>
    </location>
</feature>
<keyword evidence="2 5" id="KW-0547">Nucleotide-binding</keyword>
<feature type="compositionally biased region" description="Acidic residues" evidence="6">
    <location>
        <begin position="840"/>
        <end position="849"/>
    </location>
</feature>
<dbReference type="GO" id="GO:0005634">
    <property type="term" value="C:nucleus"/>
    <property type="evidence" value="ECO:0007669"/>
    <property type="project" value="TreeGrafter"/>
</dbReference>
<dbReference type="PRINTS" id="PR00380">
    <property type="entry name" value="KINESINHEAVY"/>
</dbReference>
<dbReference type="RefSeq" id="XP_066077674.1">
    <property type="nucleotide sequence ID" value="XM_066221577.1"/>
</dbReference>
<reference evidence="8 9" key="1">
    <citation type="submission" date="2024-01" db="EMBL/GenBank/DDBJ databases">
        <title>Comparative genomics of Cryptococcus and Kwoniella reveals pathogenesis evolution and contrasting modes of karyotype evolution via chromosome fusion or intercentromeric recombination.</title>
        <authorList>
            <person name="Coelho M.A."/>
            <person name="David-Palma M."/>
            <person name="Shea T."/>
            <person name="Bowers K."/>
            <person name="McGinley-Smith S."/>
            <person name="Mohammad A.W."/>
            <person name="Gnirke A."/>
            <person name="Yurkov A.M."/>
            <person name="Nowrousian M."/>
            <person name="Sun S."/>
            <person name="Cuomo C.A."/>
            <person name="Heitman J."/>
        </authorList>
    </citation>
    <scope>NUCLEOTIDE SEQUENCE [LARGE SCALE GENOMIC DNA]</scope>
    <source>
        <strain evidence="8 9">CBS 6074</strain>
    </source>
</reference>
<dbReference type="GO" id="GO:0003777">
    <property type="term" value="F:microtubule motor activity"/>
    <property type="evidence" value="ECO:0007669"/>
    <property type="project" value="InterPro"/>
</dbReference>
<dbReference type="PROSITE" id="PS00411">
    <property type="entry name" value="KINESIN_MOTOR_1"/>
    <property type="match status" value="1"/>
</dbReference>
<feature type="region of interest" description="Disordered" evidence="6">
    <location>
        <begin position="818"/>
        <end position="1019"/>
    </location>
</feature>
<evidence type="ECO:0000256" key="2">
    <source>
        <dbReference type="ARBA" id="ARBA00022741"/>
    </source>
</evidence>
<feature type="region of interest" description="Disordered" evidence="6">
    <location>
        <begin position="1"/>
        <end position="67"/>
    </location>
</feature>